<dbReference type="InterPro" id="IPR001867">
    <property type="entry name" value="OmpR/PhoB-type_DNA-bd"/>
</dbReference>
<dbReference type="PRINTS" id="PR00364">
    <property type="entry name" value="DISEASERSIST"/>
</dbReference>
<dbReference type="Pfam" id="PF00486">
    <property type="entry name" value="Trans_reg_C"/>
    <property type="match status" value="1"/>
</dbReference>
<dbReference type="SUPFAM" id="SSF46894">
    <property type="entry name" value="C-terminal effector domain of the bipartite response regulators"/>
    <property type="match status" value="1"/>
</dbReference>
<protein>
    <submittedName>
        <fullName evidence="8">BTAD domain-containing putative transcriptional regulator</fullName>
    </submittedName>
</protein>
<comment type="similarity">
    <text evidence="1">Belongs to the AfsR/DnrI/RedD regulatory family.</text>
</comment>
<dbReference type="Proteomes" id="UP001602245">
    <property type="component" value="Unassembled WGS sequence"/>
</dbReference>
<evidence type="ECO:0000313" key="8">
    <source>
        <dbReference type="EMBL" id="MFF5294336.1"/>
    </source>
</evidence>
<dbReference type="PROSITE" id="PS51755">
    <property type="entry name" value="OMPR_PHOB"/>
    <property type="match status" value="1"/>
</dbReference>
<dbReference type="PANTHER" id="PTHR35807">
    <property type="entry name" value="TRANSCRIPTIONAL REGULATOR REDD-RELATED"/>
    <property type="match status" value="1"/>
</dbReference>
<comment type="caution">
    <text evidence="8">The sequence shown here is derived from an EMBL/GenBank/DDBJ whole genome shotgun (WGS) entry which is preliminary data.</text>
</comment>
<gene>
    <name evidence="8" type="ORF">ACFY35_33280</name>
</gene>
<dbReference type="InterPro" id="IPR036388">
    <property type="entry name" value="WH-like_DNA-bd_sf"/>
</dbReference>
<evidence type="ECO:0000313" key="9">
    <source>
        <dbReference type="Proteomes" id="UP001602245"/>
    </source>
</evidence>
<dbReference type="CDD" id="cd15831">
    <property type="entry name" value="BTAD"/>
    <property type="match status" value="1"/>
</dbReference>
<dbReference type="SMART" id="SM01043">
    <property type="entry name" value="BTAD"/>
    <property type="match status" value="1"/>
</dbReference>
<evidence type="ECO:0000256" key="4">
    <source>
        <dbReference type="ARBA" id="ARBA00023163"/>
    </source>
</evidence>
<dbReference type="Gene3D" id="1.10.10.10">
    <property type="entry name" value="Winged helix-like DNA-binding domain superfamily/Winged helix DNA-binding domain"/>
    <property type="match status" value="1"/>
</dbReference>
<dbReference type="Gene3D" id="1.25.40.10">
    <property type="entry name" value="Tetratricopeptide repeat domain"/>
    <property type="match status" value="2"/>
</dbReference>
<evidence type="ECO:0000259" key="7">
    <source>
        <dbReference type="PROSITE" id="PS51755"/>
    </source>
</evidence>
<sequence length="955" mass="104901">MGGQSEQVVRFEVLGPLRATRGGVALNLGPVQQQVVLAVLLLHANRAVGRDELITGVWGAQIPTYAVNLVQKHVSALRHVLASSPSTRQLAELVWTRAGYQLSLPERALDLELFEWHAEQARQARLRGDLQATDEELRAAMRLWRGPLCDGLVSPLVESERERLAERHLGIWEKRLEVDLAQSRHAEVISELRQLAGRFPLRERLHELLMLALYRSGRRAEALAVFRDARRRLKDELGIEPSTPLQQLQQQVLTGDPALEPAAADDGPGATVNEPRPTLPSQLPHGLAGFAGRRAELNQLHRTLLEDPRNEGDEPVVITAIDGTAGVGKTALALQWAHRIRDRYPDGQLYINLRGFDRSGAAMEPGEAIRAFLDAFGVPHQRIPIGLEAQAALYRSLLAGKRVLVVLDNARDAEQVRPLLPGSPGCLAVVTSRNRLHSLVVTEGAHTVSVGLLAMAEARELLIARLGRSRVAAEPAAADEIIASCARLPLALAIVAARAATRPQFPLSGLADQLRETRDRLDAFDDDSDVAGDVRAVFSWSYRALSDPAARLFRLLGLHPGPHVTVAAAASAAGRPRRDAGRALSELTRANMIGEPGPGRFVFHDLLRVYAGELALEQESEDDRRAAVQRMLDHHLHTAHCADRLLNPHRDPLPLNEPPSGVTTEGLADHERALAWFAAEHPALLSATDLASASGFDRHAWQLPWSMATFFDRRGHWHDQVAIQHVALAAMQRVAEPAFAAQAHLCLARAYSTLGRYGDAHAHLNQATTAYERTGDPVGRGHADLTLARVLYRQGRHAEALNHAEEALELYRSRLHRAGQAAALNAIGWFCALLNDHEKALVYCEEALALHAHLGDAYGEAAAWDSLGYAHSHLFHNERAVRCYLHATDLWRRLGDRFNEADTLGRLGDTFQAMGATTEARAAWQQAQDIFEDLHHPEADEIRSKLSRATAVTCA</sequence>
<dbReference type="Pfam" id="PF13424">
    <property type="entry name" value="TPR_12"/>
    <property type="match status" value="1"/>
</dbReference>
<feature type="region of interest" description="Disordered" evidence="6">
    <location>
        <begin position="258"/>
        <end position="280"/>
    </location>
</feature>
<evidence type="ECO:0000256" key="1">
    <source>
        <dbReference type="ARBA" id="ARBA00005820"/>
    </source>
</evidence>
<organism evidence="8 9">
    <name type="scientific">Paractinoplanes globisporus</name>
    <dbReference type="NCBI Taxonomy" id="113565"/>
    <lineage>
        <taxon>Bacteria</taxon>
        <taxon>Bacillati</taxon>
        <taxon>Actinomycetota</taxon>
        <taxon>Actinomycetes</taxon>
        <taxon>Micromonosporales</taxon>
        <taxon>Micromonosporaceae</taxon>
        <taxon>Paractinoplanes</taxon>
    </lineage>
</organism>
<dbReference type="InterPro" id="IPR051677">
    <property type="entry name" value="AfsR-DnrI-RedD_regulator"/>
</dbReference>
<keyword evidence="9" id="KW-1185">Reference proteome</keyword>
<dbReference type="InterPro" id="IPR016032">
    <property type="entry name" value="Sig_transdc_resp-reg_C-effctor"/>
</dbReference>
<dbReference type="SMART" id="SM00028">
    <property type="entry name" value="TPR"/>
    <property type="match status" value="5"/>
</dbReference>
<keyword evidence="3 5" id="KW-0238">DNA-binding</keyword>
<name>A0ABW6WNA0_9ACTN</name>
<feature type="domain" description="OmpR/PhoB-type" evidence="7">
    <location>
        <begin position="1"/>
        <end position="104"/>
    </location>
</feature>
<keyword evidence="4" id="KW-0804">Transcription</keyword>
<dbReference type="InterPro" id="IPR011990">
    <property type="entry name" value="TPR-like_helical_dom_sf"/>
</dbReference>
<proteinExistence type="inferred from homology"/>
<dbReference type="EMBL" id="JBIAZU010000006">
    <property type="protein sequence ID" value="MFF5294336.1"/>
    <property type="molecule type" value="Genomic_DNA"/>
</dbReference>
<reference evidence="8 9" key="1">
    <citation type="submission" date="2024-10" db="EMBL/GenBank/DDBJ databases">
        <title>The Natural Products Discovery Center: Release of the First 8490 Sequenced Strains for Exploring Actinobacteria Biosynthetic Diversity.</title>
        <authorList>
            <person name="Kalkreuter E."/>
            <person name="Kautsar S.A."/>
            <person name="Yang D."/>
            <person name="Bader C.D."/>
            <person name="Teijaro C.N."/>
            <person name="Fluegel L."/>
            <person name="Davis C.M."/>
            <person name="Simpson J.R."/>
            <person name="Lauterbach L."/>
            <person name="Steele A.D."/>
            <person name="Gui C."/>
            <person name="Meng S."/>
            <person name="Li G."/>
            <person name="Viehrig K."/>
            <person name="Ye F."/>
            <person name="Su P."/>
            <person name="Kiefer A.F."/>
            <person name="Nichols A."/>
            <person name="Cepeda A.J."/>
            <person name="Yan W."/>
            <person name="Fan B."/>
            <person name="Jiang Y."/>
            <person name="Adhikari A."/>
            <person name="Zheng C.-J."/>
            <person name="Schuster L."/>
            <person name="Cowan T.M."/>
            <person name="Smanski M.J."/>
            <person name="Chevrette M.G."/>
            <person name="De Carvalho L.P.S."/>
            <person name="Shen B."/>
        </authorList>
    </citation>
    <scope>NUCLEOTIDE SEQUENCE [LARGE SCALE GENOMIC DNA]</scope>
    <source>
        <strain evidence="8 9">NPDC000087</strain>
    </source>
</reference>
<evidence type="ECO:0000256" key="5">
    <source>
        <dbReference type="PROSITE-ProRule" id="PRU01091"/>
    </source>
</evidence>
<dbReference type="Pfam" id="PF03704">
    <property type="entry name" value="BTAD"/>
    <property type="match status" value="1"/>
</dbReference>
<feature type="DNA-binding region" description="OmpR/PhoB-type" evidence="5">
    <location>
        <begin position="1"/>
        <end position="104"/>
    </location>
</feature>
<evidence type="ECO:0000256" key="6">
    <source>
        <dbReference type="SAM" id="MobiDB-lite"/>
    </source>
</evidence>
<dbReference type="PANTHER" id="PTHR35807:SF1">
    <property type="entry name" value="TRANSCRIPTIONAL REGULATOR REDD"/>
    <property type="match status" value="1"/>
</dbReference>
<accession>A0ABW6WNA0</accession>
<evidence type="ECO:0000256" key="2">
    <source>
        <dbReference type="ARBA" id="ARBA00023015"/>
    </source>
</evidence>
<dbReference type="SUPFAM" id="SSF48452">
    <property type="entry name" value="TPR-like"/>
    <property type="match status" value="2"/>
</dbReference>
<dbReference type="SMART" id="SM00862">
    <property type="entry name" value="Trans_reg_C"/>
    <property type="match status" value="1"/>
</dbReference>
<dbReference type="InterPro" id="IPR005158">
    <property type="entry name" value="BTAD"/>
</dbReference>
<dbReference type="InterPro" id="IPR019734">
    <property type="entry name" value="TPR_rpt"/>
</dbReference>
<dbReference type="Gene3D" id="3.40.50.300">
    <property type="entry name" value="P-loop containing nucleotide triphosphate hydrolases"/>
    <property type="match status" value="1"/>
</dbReference>
<keyword evidence="2" id="KW-0805">Transcription regulation</keyword>
<dbReference type="RefSeq" id="WP_020514856.1">
    <property type="nucleotide sequence ID" value="NZ_JBIAZU010000006.1"/>
</dbReference>
<dbReference type="InterPro" id="IPR027417">
    <property type="entry name" value="P-loop_NTPase"/>
</dbReference>
<dbReference type="SUPFAM" id="SSF52540">
    <property type="entry name" value="P-loop containing nucleoside triphosphate hydrolases"/>
    <property type="match status" value="1"/>
</dbReference>
<evidence type="ECO:0000256" key="3">
    <source>
        <dbReference type="ARBA" id="ARBA00023125"/>
    </source>
</evidence>